<reference evidence="1" key="1">
    <citation type="journal article" date="2014" name="Front. Microbiol.">
        <title>High frequency of phylogenetically diverse reductive dehalogenase-homologous genes in deep subseafloor sedimentary metagenomes.</title>
        <authorList>
            <person name="Kawai M."/>
            <person name="Futagami T."/>
            <person name="Toyoda A."/>
            <person name="Takaki Y."/>
            <person name="Nishi S."/>
            <person name="Hori S."/>
            <person name="Arai W."/>
            <person name="Tsubouchi T."/>
            <person name="Morono Y."/>
            <person name="Uchiyama I."/>
            <person name="Ito T."/>
            <person name="Fujiyama A."/>
            <person name="Inagaki F."/>
            <person name="Takami H."/>
        </authorList>
    </citation>
    <scope>NUCLEOTIDE SEQUENCE</scope>
    <source>
        <strain evidence="1">Expedition CK06-06</strain>
    </source>
</reference>
<accession>X1V956</accession>
<dbReference type="AlphaFoldDB" id="X1V956"/>
<evidence type="ECO:0000313" key="1">
    <source>
        <dbReference type="EMBL" id="GAJ13032.1"/>
    </source>
</evidence>
<protein>
    <submittedName>
        <fullName evidence="1">Uncharacterized protein</fullName>
    </submittedName>
</protein>
<name>X1V956_9ZZZZ</name>
<comment type="caution">
    <text evidence="1">The sequence shown here is derived from an EMBL/GenBank/DDBJ whole genome shotgun (WGS) entry which is preliminary data.</text>
</comment>
<organism evidence="1">
    <name type="scientific">marine sediment metagenome</name>
    <dbReference type="NCBI Taxonomy" id="412755"/>
    <lineage>
        <taxon>unclassified sequences</taxon>
        <taxon>metagenomes</taxon>
        <taxon>ecological metagenomes</taxon>
    </lineage>
</organism>
<proteinExistence type="predicted"/>
<dbReference type="EMBL" id="BARW01033743">
    <property type="protein sequence ID" value="GAJ13032.1"/>
    <property type="molecule type" value="Genomic_DNA"/>
</dbReference>
<sequence>KRCKTYLSYQFLSIVSKYLKKVHDIAINIVVCFNGGGFSVK</sequence>
<feature type="non-terminal residue" evidence="1">
    <location>
        <position position="1"/>
    </location>
</feature>
<gene>
    <name evidence="1" type="ORF">S12H4_53071</name>
</gene>